<evidence type="ECO:0000313" key="3">
    <source>
        <dbReference type="Proteomes" id="UP000184522"/>
    </source>
</evidence>
<dbReference type="InterPro" id="IPR014973">
    <property type="entry name" value="DUF1835"/>
</dbReference>
<dbReference type="Pfam" id="PF08874">
    <property type="entry name" value="DUF1835"/>
    <property type="match status" value="1"/>
</dbReference>
<name>A0A1M5UF55_9FLAO</name>
<accession>A0A1M5UF55</accession>
<sequence>MSNKNLHITNGDSLTNYLRELDFEDDILTWREMLCEGPTVPLIDSDEFYNTRKNFLSEFYDVEISKYNLKESISLLDNIDDYDEVNLWFEYDLFCHINLLAVISLLHQKEINKPLYLICSGRVEGEKELKGLAELSPNQLKNHYKNKIKLTASDIDLAVALWRTYCGKDHNIFKPYIVENSSFKYLTNCLKAHLERFPNQKNGLCTIEENILKLIKNKDIKSEHHLLGNCLNHQGFYGFGEIQYRRMLDKLSDFYDVTDNGVKLNRKGHEALIGEHNYASEIYNEIDFGGVSRLDYQFSVSENKLIKTITNVN</sequence>
<organism evidence="2 3">
    <name type="scientific">Winogradskyella jejuensis</name>
    <dbReference type="NCBI Taxonomy" id="1089305"/>
    <lineage>
        <taxon>Bacteria</taxon>
        <taxon>Pseudomonadati</taxon>
        <taxon>Bacteroidota</taxon>
        <taxon>Flavobacteriia</taxon>
        <taxon>Flavobacteriales</taxon>
        <taxon>Flavobacteriaceae</taxon>
        <taxon>Winogradskyella</taxon>
    </lineage>
</organism>
<dbReference type="STRING" id="1089305.SAMN05444148_2464"/>
<dbReference type="RefSeq" id="WP_073086853.1">
    <property type="nucleotide sequence ID" value="NZ_FQWS01000002.1"/>
</dbReference>
<dbReference type="OrthoDB" id="127805at2"/>
<reference evidence="3" key="1">
    <citation type="submission" date="2016-11" db="EMBL/GenBank/DDBJ databases">
        <authorList>
            <person name="Varghese N."/>
            <person name="Submissions S."/>
        </authorList>
    </citation>
    <scope>NUCLEOTIDE SEQUENCE [LARGE SCALE GENOMIC DNA]</scope>
    <source>
        <strain evidence="3">DSM 25330</strain>
    </source>
</reference>
<keyword evidence="3" id="KW-1185">Reference proteome</keyword>
<evidence type="ECO:0000313" key="2">
    <source>
        <dbReference type="EMBL" id="SHH61664.1"/>
    </source>
</evidence>
<feature type="domain" description="DUF1835" evidence="1">
    <location>
        <begin position="7"/>
        <end position="112"/>
    </location>
</feature>
<evidence type="ECO:0000259" key="1">
    <source>
        <dbReference type="Pfam" id="PF08874"/>
    </source>
</evidence>
<gene>
    <name evidence="2" type="ORF">SAMN05444148_2464</name>
</gene>
<dbReference type="Proteomes" id="UP000184522">
    <property type="component" value="Unassembled WGS sequence"/>
</dbReference>
<dbReference type="AlphaFoldDB" id="A0A1M5UF55"/>
<protein>
    <recommendedName>
        <fullName evidence="1">DUF1835 domain-containing protein</fullName>
    </recommendedName>
</protein>
<dbReference type="EMBL" id="FQWS01000002">
    <property type="protein sequence ID" value="SHH61664.1"/>
    <property type="molecule type" value="Genomic_DNA"/>
</dbReference>
<proteinExistence type="predicted"/>